<reference evidence="3 4" key="1">
    <citation type="submission" date="2023-12" db="EMBL/GenBank/DDBJ databases">
        <title>Blastococcus brunescens sp. nov., an actonobacterium isolated from sandstone collected in sahara desert.</title>
        <authorList>
            <person name="Gtari M."/>
            <person name="Ghodhbane F."/>
        </authorList>
    </citation>
    <scope>NUCLEOTIDE SEQUENCE [LARGE SCALE GENOMIC DNA]</scope>
    <source>
        <strain evidence="3 4">BMG 8361</strain>
    </source>
</reference>
<sequence>MSTDAELDAPEVAAATEREDVTEVPDDARTRHRDLSEELDRYAFAYYVRDEPLVSDGQYDELMGELKAIEAAHPALVTPESPSQKVNGGFTATFAPVQHLERMQSLDNAFSSDELSAWAARVEREGAAGAAYLCELKVDGVAVAIVYENGRMVRAATRGDGTTGRTSPPTCARWRTSRSS</sequence>
<feature type="region of interest" description="Disordered" evidence="1">
    <location>
        <begin position="158"/>
        <end position="180"/>
    </location>
</feature>
<dbReference type="EMBL" id="CP141261">
    <property type="protein sequence ID" value="WRL62639.1"/>
    <property type="molecule type" value="Genomic_DNA"/>
</dbReference>
<dbReference type="Proteomes" id="UP001324287">
    <property type="component" value="Chromosome"/>
</dbReference>
<dbReference type="SUPFAM" id="SSF56091">
    <property type="entry name" value="DNA ligase/mRNA capping enzyme, catalytic domain"/>
    <property type="match status" value="1"/>
</dbReference>
<dbReference type="Gene3D" id="1.10.287.610">
    <property type="entry name" value="Helix hairpin bin"/>
    <property type="match status" value="1"/>
</dbReference>
<evidence type="ECO:0000313" key="4">
    <source>
        <dbReference type="Proteomes" id="UP001324287"/>
    </source>
</evidence>
<dbReference type="SMART" id="SM00532">
    <property type="entry name" value="LIGANc"/>
    <property type="match status" value="1"/>
</dbReference>
<name>A0ABZ1AW15_9ACTN</name>
<evidence type="ECO:0000259" key="2">
    <source>
        <dbReference type="SMART" id="SM00532"/>
    </source>
</evidence>
<protein>
    <recommendedName>
        <fullName evidence="2">NAD-dependent DNA ligase N-terminal domain-containing protein</fullName>
    </recommendedName>
</protein>
<gene>
    <name evidence="3" type="ORF">U6N30_22210</name>
</gene>
<accession>A0ABZ1AW15</accession>
<proteinExistence type="predicted"/>
<evidence type="ECO:0000256" key="1">
    <source>
        <dbReference type="SAM" id="MobiDB-lite"/>
    </source>
</evidence>
<feature type="region of interest" description="Disordered" evidence="1">
    <location>
        <begin position="1"/>
        <end position="32"/>
    </location>
</feature>
<keyword evidence="4" id="KW-1185">Reference proteome</keyword>
<dbReference type="Gene3D" id="3.30.470.30">
    <property type="entry name" value="DNA ligase/mRNA capping enzyme"/>
    <property type="match status" value="1"/>
</dbReference>
<dbReference type="InterPro" id="IPR013840">
    <property type="entry name" value="DNAligase_N"/>
</dbReference>
<feature type="compositionally biased region" description="Basic and acidic residues" evidence="1">
    <location>
        <begin position="16"/>
        <end position="32"/>
    </location>
</feature>
<evidence type="ECO:0000313" key="3">
    <source>
        <dbReference type="EMBL" id="WRL62639.1"/>
    </source>
</evidence>
<dbReference type="InterPro" id="IPR013839">
    <property type="entry name" value="DNAligase_adenylation"/>
</dbReference>
<organism evidence="3 4">
    <name type="scientific">Blastococcus brunescens</name>
    <dbReference type="NCBI Taxonomy" id="1564165"/>
    <lineage>
        <taxon>Bacteria</taxon>
        <taxon>Bacillati</taxon>
        <taxon>Actinomycetota</taxon>
        <taxon>Actinomycetes</taxon>
        <taxon>Geodermatophilales</taxon>
        <taxon>Geodermatophilaceae</taxon>
        <taxon>Blastococcus</taxon>
    </lineage>
</organism>
<feature type="domain" description="NAD-dependent DNA ligase N-terminal" evidence="2">
    <location>
        <begin position="27"/>
        <end position="180"/>
    </location>
</feature>
<dbReference type="Pfam" id="PF01653">
    <property type="entry name" value="DNA_ligase_aden"/>
    <property type="match status" value="1"/>
</dbReference>